<dbReference type="InterPro" id="IPR002401">
    <property type="entry name" value="Cyt_P450_E_grp-I"/>
</dbReference>
<dbReference type="Pfam" id="PF00067">
    <property type="entry name" value="p450"/>
    <property type="match status" value="1"/>
</dbReference>
<reference evidence="5 6" key="1">
    <citation type="journal article" date="2020" name="BMC Genomics">
        <title>Correction to: Identification and distribution of gene clusters required for synthesis of sphingolipid metabolism inhibitors in diverse species of the filamentous fungus Fusarium.</title>
        <authorList>
            <person name="Kim H.S."/>
            <person name="Lohmar J.M."/>
            <person name="Busman M."/>
            <person name="Brown D.W."/>
            <person name="Naumann T.A."/>
            <person name="Divon H.H."/>
            <person name="Lysoe E."/>
            <person name="Uhlig S."/>
            <person name="Proctor R.H."/>
        </authorList>
    </citation>
    <scope>NUCLEOTIDE SEQUENCE [LARGE SCALE GENOMIC DNA]</scope>
    <source>
        <strain evidence="5 6">NRRL 25214</strain>
    </source>
</reference>
<evidence type="ECO:0000313" key="6">
    <source>
        <dbReference type="Proteomes" id="UP000573603"/>
    </source>
</evidence>
<comment type="caution">
    <text evidence="5">The sequence shown here is derived from an EMBL/GenBank/DDBJ whole genome shotgun (WGS) entry which is preliminary data.</text>
</comment>
<dbReference type="SUPFAM" id="SSF48264">
    <property type="entry name" value="Cytochrome P450"/>
    <property type="match status" value="1"/>
</dbReference>
<keyword evidence="6" id="KW-1185">Reference proteome</keyword>
<dbReference type="Proteomes" id="UP000573603">
    <property type="component" value="Unassembled WGS sequence"/>
</dbReference>
<comment type="cofactor">
    <cofactor evidence="4">
        <name>heme</name>
        <dbReference type="ChEBI" id="CHEBI:30413"/>
    </cofactor>
</comment>
<dbReference type="GO" id="GO:0005506">
    <property type="term" value="F:iron ion binding"/>
    <property type="evidence" value="ECO:0007669"/>
    <property type="project" value="InterPro"/>
</dbReference>
<dbReference type="GO" id="GO:0020037">
    <property type="term" value="F:heme binding"/>
    <property type="evidence" value="ECO:0007669"/>
    <property type="project" value="InterPro"/>
</dbReference>
<sequence>MGLDYDQARRWAKGIPNKGLIRYYMAGNIERVIVVGSQSLSEMIGPKVYDFPKSESLRLKLERFTGNGVLLAEGDEHKMQRRGLLPALTFRHIKDLYPIFWSKSVEMANAIEDQRQHGSKQVTIQISDWAGRATLDIIGLAVMGRDFNSVQNPNTEFHLVYTKLNMKPNMWTRLLILLSLLTCGFKMFFRLPTKWNRDSKRAANYIRRYARKIVQDTKARLIKGDNDHKDIASLLMSSGMFSEKNMVDQIITFLVAGHETTAASLQWAVYALCIHPEAQARLHDEVRSQLISQSDQAINAQAIDSLPYLNAFCNEVLRFYPPVPSTVREAGVDTSLAGTFIPKGTTLLILAGVTNLEETNWGADAAEFLPERWLARGRANSGGADSNYANLTFLAGSRGCIGKGFARSELLYLVAVLVSRFRMELENLDKKLEIVRAISAAPADGVIARLTSLG</sequence>
<evidence type="ECO:0000256" key="3">
    <source>
        <dbReference type="ARBA" id="ARBA00023004"/>
    </source>
</evidence>
<protein>
    <recommendedName>
        <fullName evidence="7">Cytochrome P450</fullName>
    </recommendedName>
</protein>
<gene>
    <name evidence="5" type="ORF">FANTH_12812</name>
</gene>
<keyword evidence="2 4" id="KW-0479">Metal-binding</keyword>
<keyword evidence="3 4" id="KW-0408">Iron</keyword>
<dbReference type="CDD" id="cd11069">
    <property type="entry name" value="CYP_FUM15-like"/>
    <property type="match status" value="1"/>
</dbReference>
<dbReference type="Gene3D" id="1.10.630.10">
    <property type="entry name" value="Cytochrome P450"/>
    <property type="match status" value="1"/>
</dbReference>
<keyword evidence="1 4" id="KW-0349">Heme</keyword>
<evidence type="ECO:0000256" key="1">
    <source>
        <dbReference type="ARBA" id="ARBA00022617"/>
    </source>
</evidence>
<dbReference type="PANTHER" id="PTHR24305">
    <property type="entry name" value="CYTOCHROME P450"/>
    <property type="match status" value="1"/>
</dbReference>
<dbReference type="InterPro" id="IPR001128">
    <property type="entry name" value="Cyt_P450"/>
</dbReference>
<dbReference type="PRINTS" id="PR00385">
    <property type="entry name" value="P450"/>
</dbReference>
<name>A0A8H4YRJ9_9HYPO</name>
<evidence type="ECO:0000256" key="2">
    <source>
        <dbReference type="ARBA" id="ARBA00022723"/>
    </source>
</evidence>
<organism evidence="5 6">
    <name type="scientific">Fusarium anthophilum</name>
    <dbReference type="NCBI Taxonomy" id="48485"/>
    <lineage>
        <taxon>Eukaryota</taxon>
        <taxon>Fungi</taxon>
        <taxon>Dikarya</taxon>
        <taxon>Ascomycota</taxon>
        <taxon>Pezizomycotina</taxon>
        <taxon>Sordariomycetes</taxon>
        <taxon>Hypocreomycetidae</taxon>
        <taxon>Hypocreales</taxon>
        <taxon>Nectriaceae</taxon>
        <taxon>Fusarium</taxon>
        <taxon>Fusarium fujikuroi species complex</taxon>
    </lineage>
</organism>
<dbReference type="InterPro" id="IPR036396">
    <property type="entry name" value="Cyt_P450_sf"/>
</dbReference>
<evidence type="ECO:0000256" key="4">
    <source>
        <dbReference type="PIRSR" id="PIRSR602401-1"/>
    </source>
</evidence>
<dbReference type="AlphaFoldDB" id="A0A8H4YRJ9"/>
<proteinExistence type="predicted"/>
<evidence type="ECO:0008006" key="7">
    <source>
        <dbReference type="Google" id="ProtNLM"/>
    </source>
</evidence>
<dbReference type="GO" id="GO:0016705">
    <property type="term" value="F:oxidoreductase activity, acting on paired donors, with incorporation or reduction of molecular oxygen"/>
    <property type="evidence" value="ECO:0007669"/>
    <property type="project" value="InterPro"/>
</dbReference>
<dbReference type="EMBL" id="JABEVY010000435">
    <property type="protein sequence ID" value="KAF5232801.1"/>
    <property type="molecule type" value="Genomic_DNA"/>
</dbReference>
<evidence type="ECO:0000313" key="5">
    <source>
        <dbReference type="EMBL" id="KAF5232801.1"/>
    </source>
</evidence>
<dbReference type="GO" id="GO:0004497">
    <property type="term" value="F:monooxygenase activity"/>
    <property type="evidence" value="ECO:0007669"/>
    <property type="project" value="InterPro"/>
</dbReference>
<dbReference type="PANTHER" id="PTHR24305:SF227">
    <property type="entry name" value="P450, PUTATIVE (EUROFUNG)-RELATED"/>
    <property type="match status" value="1"/>
</dbReference>
<dbReference type="PRINTS" id="PR00463">
    <property type="entry name" value="EP450I"/>
</dbReference>
<dbReference type="InterPro" id="IPR050121">
    <property type="entry name" value="Cytochrome_P450_monoxygenase"/>
</dbReference>
<feature type="binding site" description="axial binding residue" evidence="4">
    <location>
        <position position="400"/>
    </location>
    <ligand>
        <name>heme</name>
        <dbReference type="ChEBI" id="CHEBI:30413"/>
    </ligand>
    <ligandPart>
        <name>Fe</name>
        <dbReference type="ChEBI" id="CHEBI:18248"/>
    </ligandPart>
</feature>
<accession>A0A8H4YRJ9</accession>